<dbReference type="Proteomes" id="UP000027590">
    <property type="component" value="Unassembled WGS sequence"/>
</dbReference>
<organism evidence="2 3">
    <name type="scientific">Parasaccharibacter apium</name>
    <dbReference type="NCBI Taxonomy" id="1510841"/>
    <lineage>
        <taxon>Bacteria</taxon>
        <taxon>Pseudomonadati</taxon>
        <taxon>Pseudomonadota</taxon>
        <taxon>Alphaproteobacteria</taxon>
        <taxon>Acetobacterales</taxon>
        <taxon>Acetobacteraceae</taxon>
        <taxon>Parasaccharibacter</taxon>
    </lineage>
</organism>
<accession>A0A7U7J003</accession>
<feature type="compositionally biased region" description="Basic and acidic residues" evidence="1">
    <location>
        <begin position="22"/>
        <end position="35"/>
    </location>
</feature>
<gene>
    <name evidence="2" type="ORF">SACS_1815</name>
</gene>
<reference evidence="2 3" key="2">
    <citation type="journal article" date="2014" name="PLoS ONE">
        <title>Evolution of mitochondria reconstructed from the energy metabolism of living bacteria.</title>
        <authorList>
            <person name="Degli Esposti M."/>
            <person name="Chouaia B."/>
            <person name="Comandatore F."/>
            <person name="Crotti E."/>
            <person name="Sassera D."/>
            <person name="Lievens P.M."/>
            <person name="Daffonchio D."/>
            <person name="Bandi C."/>
        </authorList>
    </citation>
    <scope>NUCLEOTIDE SEQUENCE [LARGE SCALE GENOMIC DNA]</scope>
    <source>
        <strain evidence="3">AM169</strain>
    </source>
</reference>
<evidence type="ECO:0000313" key="2">
    <source>
        <dbReference type="EMBL" id="CDG32676.1"/>
    </source>
</evidence>
<dbReference type="EMBL" id="CBLY010000008">
    <property type="protein sequence ID" value="CDG32676.1"/>
    <property type="molecule type" value="Genomic_DNA"/>
</dbReference>
<comment type="caution">
    <text evidence="2">The sequence shown here is derived from an EMBL/GenBank/DDBJ whole genome shotgun (WGS) entry which is preliminary data.</text>
</comment>
<dbReference type="AlphaFoldDB" id="A0A7U7J003"/>
<proteinExistence type="predicted"/>
<name>A0A7U7J003_9PROT</name>
<reference evidence="2 3" key="1">
    <citation type="journal article" date="2014" name="Genome Biol. Evol.">
        <title>Acetic acid bacteria genomes reveal functional traits for adaptation to life in insect guts.</title>
        <authorList>
            <person name="Chouaia B."/>
            <person name="Gaiarsa S."/>
            <person name="Crotti E."/>
            <person name="Comandatore F."/>
            <person name="Degli Esposti M."/>
            <person name="Ricci I."/>
            <person name="Alma A."/>
            <person name="Favia G."/>
            <person name="Bandi C."/>
            <person name="Daffonchio D."/>
        </authorList>
    </citation>
    <scope>NUCLEOTIDE SEQUENCE [LARGE SCALE GENOMIC DNA]</scope>
    <source>
        <strain evidence="3">AM169</strain>
    </source>
</reference>
<sequence>MLSNPLPNPYSRLSMPIGQDMTRPDLSARDWKTEMDSLSSQRRRNSPRA</sequence>
<protein>
    <submittedName>
        <fullName evidence="2">Uncharacterized protein</fullName>
    </submittedName>
</protein>
<evidence type="ECO:0000313" key="3">
    <source>
        <dbReference type="Proteomes" id="UP000027590"/>
    </source>
</evidence>
<feature type="region of interest" description="Disordered" evidence="1">
    <location>
        <begin position="1"/>
        <end position="49"/>
    </location>
</feature>
<evidence type="ECO:0000256" key="1">
    <source>
        <dbReference type="SAM" id="MobiDB-lite"/>
    </source>
</evidence>